<evidence type="ECO:0000256" key="2">
    <source>
        <dbReference type="SAM" id="SignalP"/>
    </source>
</evidence>
<evidence type="ECO:0000313" key="3">
    <source>
        <dbReference type="EMBL" id="CAL8072788.1"/>
    </source>
</evidence>
<feature type="chain" id="PRO_5047082713" description="DOPA 4,5-dioxygenase" evidence="2">
    <location>
        <begin position="27"/>
        <end position="188"/>
    </location>
</feature>
<keyword evidence="4" id="KW-1185">Reference proteome</keyword>
<sequence>MNSNKMFQLLKFEFFSLLLLVNYCSSIKLDESEVHGYHFHVYFYPGAQRSTQDAIVFRDAIQNQIYKGHLGDCVVKPVNMGPYGPHLIGNFETCCNKTSIPEALSFFMLNHGNLSVLVHPLTRYERMDHSGREVFLGPRIPMDTTVLAEDLQDYLDLCTSSEQFPSFSFSNSDSGSSSRKAAPKLPTS</sequence>
<evidence type="ECO:0008006" key="5">
    <source>
        <dbReference type="Google" id="ProtNLM"/>
    </source>
</evidence>
<proteinExistence type="predicted"/>
<evidence type="ECO:0000256" key="1">
    <source>
        <dbReference type="SAM" id="MobiDB-lite"/>
    </source>
</evidence>
<name>A0ABP1PRF5_9HEXA</name>
<keyword evidence="2" id="KW-0732">Signal</keyword>
<dbReference type="InterPro" id="IPR014980">
    <property type="entry name" value="DOPA_dioxygen"/>
</dbReference>
<evidence type="ECO:0000313" key="4">
    <source>
        <dbReference type="Proteomes" id="UP001642540"/>
    </source>
</evidence>
<comment type="caution">
    <text evidence="3">The sequence shown here is derived from an EMBL/GenBank/DDBJ whole genome shotgun (WGS) entry which is preliminary data.</text>
</comment>
<feature type="region of interest" description="Disordered" evidence="1">
    <location>
        <begin position="166"/>
        <end position="188"/>
    </location>
</feature>
<dbReference type="EMBL" id="CAXLJM020000007">
    <property type="protein sequence ID" value="CAL8072788.1"/>
    <property type="molecule type" value="Genomic_DNA"/>
</dbReference>
<dbReference type="InterPro" id="IPR023389">
    <property type="entry name" value="DOPA-like_sf"/>
</dbReference>
<feature type="compositionally biased region" description="Low complexity" evidence="1">
    <location>
        <begin position="166"/>
        <end position="178"/>
    </location>
</feature>
<reference evidence="3 4" key="1">
    <citation type="submission" date="2024-08" db="EMBL/GenBank/DDBJ databases">
        <authorList>
            <person name="Cucini C."/>
            <person name="Frati F."/>
        </authorList>
    </citation>
    <scope>NUCLEOTIDE SEQUENCE [LARGE SCALE GENOMIC DNA]</scope>
</reference>
<protein>
    <recommendedName>
        <fullName evidence="5">DOPA 4,5-dioxygenase</fullName>
    </recommendedName>
</protein>
<accession>A0ABP1PRF5</accession>
<gene>
    <name evidence="3" type="ORF">ODALV1_LOCUS2324</name>
</gene>
<feature type="signal peptide" evidence="2">
    <location>
        <begin position="1"/>
        <end position="26"/>
    </location>
</feature>
<dbReference type="SUPFAM" id="SSF143410">
    <property type="entry name" value="DOPA-like"/>
    <property type="match status" value="1"/>
</dbReference>
<dbReference type="Pfam" id="PF08883">
    <property type="entry name" value="DOPA_dioxygen"/>
    <property type="match status" value="1"/>
</dbReference>
<organism evidence="3 4">
    <name type="scientific">Orchesella dallaii</name>
    <dbReference type="NCBI Taxonomy" id="48710"/>
    <lineage>
        <taxon>Eukaryota</taxon>
        <taxon>Metazoa</taxon>
        <taxon>Ecdysozoa</taxon>
        <taxon>Arthropoda</taxon>
        <taxon>Hexapoda</taxon>
        <taxon>Collembola</taxon>
        <taxon>Entomobryomorpha</taxon>
        <taxon>Entomobryoidea</taxon>
        <taxon>Orchesellidae</taxon>
        <taxon>Orchesellinae</taxon>
        <taxon>Orchesella</taxon>
    </lineage>
</organism>
<dbReference type="Proteomes" id="UP001642540">
    <property type="component" value="Unassembled WGS sequence"/>
</dbReference>
<dbReference type="PANTHER" id="PTHR36423">
    <property type="entry name" value="AFR070WP"/>
    <property type="match status" value="1"/>
</dbReference>
<dbReference type="PANTHER" id="PTHR36423:SF2">
    <property type="entry name" value="AFR070WP"/>
    <property type="match status" value="1"/>
</dbReference>
<dbReference type="Gene3D" id="3.30.70.1240">
    <property type="entry name" value="DOPA-like domains"/>
    <property type="match status" value="1"/>
</dbReference>